<feature type="compositionally biased region" description="Acidic residues" evidence="1">
    <location>
        <begin position="305"/>
        <end position="369"/>
    </location>
</feature>
<feature type="region of interest" description="Disordered" evidence="1">
    <location>
        <begin position="296"/>
        <end position="402"/>
    </location>
</feature>
<dbReference type="Proteomes" id="UP001055219">
    <property type="component" value="Unassembled WGS sequence"/>
</dbReference>
<dbReference type="EMBL" id="JAGIXG020000092">
    <property type="protein sequence ID" value="KAI6777895.1"/>
    <property type="molecule type" value="Genomic_DNA"/>
</dbReference>
<dbReference type="GeneID" id="75828069"/>
<dbReference type="Pfam" id="PF26607">
    <property type="entry name" value="DUF8189"/>
    <property type="match status" value="2"/>
</dbReference>
<gene>
    <name evidence="4" type="ORF">J7T54_001552</name>
</gene>
<evidence type="ECO:0000259" key="3">
    <source>
        <dbReference type="Pfam" id="PF26607"/>
    </source>
</evidence>
<feature type="compositionally biased region" description="Polar residues" evidence="1">
    <location>
        <begin position="384"/>
        <end position="395"/>
    </location>
</feature>
<keyword evidence="2" id="KW-1133">Transmembrane helix</keyword>
<name>A0A9P9XUC5_9HYPO</name>
<feature type="region of interest" description="Disordered" evidence="1">
    <location>
        <begin position="120"/>
        <end position="153"/>
    </location>
</feature>
<reference evidence="4" key="2">
    <citation type="submission" date="2022-07" db="EMBL/GenBank/DDBJ databases">
        <authorList>
            <person name="Goncalves M.F.M."/>
            <person name="Hilario S."/>
            <person name="Van De Peer Y."/>
            <person name="Esteves A.C."/>
            <person name="Alves A."/>
        </authorList>
    </citation>
    <scope>NUCLEOTIDE SEQUENCE</scope>
    <source>
        <strain evidence="4">MUM 19.33</strain>
    </source>
</reference>
<reference evidence="4" key="1">
    <citation type="journal article" date="2021" name="J Fungi (Basel)">
        <title>Genomic and Metabolomic Analyses of the Marine Fungus Emericellopsis cladophorae: Insights into Saltwater Adaptability Mechanisms and Its Biosynthetic Potential.</title>
        <authorList>
            <person name="Goncalves M.F.M."/>
            <person name="Hilario S."/>
            <person name="Van de Peer Y."/>
            <person name="Esteves A.C."/>
            <person name="Alves A."/>
        </authorList>
    </citation>
    <scope>NUCLEOTIDE SEQUENCE</scope>
    <source>
        <strain evidence="4">MUM 19.33</strain>
    </source>
</reference>
<dbReference type="RefSeq" id="XP_051358751.1">
    <property type="nucleotide sequence ID" value="XM_051510339.1"/>
</dbReference>
<keyword evidence="2" id="KW-0812">Transmembrane</keyword>
<comment type="caution">
    <text evidence="4">The sequence shown here is derived from an EMBL/GenBank/DDBJ whole genome shotgun (WGS) entry which is preliminary data.</text>
</comment>
<dbReference type="InterPro" id="IPR058502">
    <property type="entry name" value="PLL-like_beta-prop"/>
</dbReference>
<dbReference type="Gene3D" id="2.120.10.70">
    <property type="entry name" value="Fucose-specific lectin"/>
    <property type="match status" value="2"/>
</dbReference>
<dbReference type="SUPFAM" id="SSF89372">
    <property type="entry name" value="Fucose-specific lectin"/>
    <property type="match status" value="2"/>
</dbReference>
<accession>A0A9P9XUC5</accession>
<organism evidence="4 5">
    <name type="scientific">Emericellopsis cladophorae</name>
    <dbReference type="NCBI Taxonomy" id="2686198"/>
    <lineage>
        <taxon>Eukaryota</taxon>
        <taxon>Fungi</taxon>
        <taxon>Dikarya</taxon>
        <taxon>Ascomycota</taxon>
        <taxon>Pezizomycotina</taxon>
        <taxon>Sordariomycetes</taxon>
        <taxon>Hypocreomycetidae</taxon>
        <taxon>Hypocreales</taxon>
        <taxon>Bionectriaceae</taxon>
        <taxon>Emericellopsis</taxon>
    </lineage>
</organism>
<evidence type="ECO:0000313" key="4">
    <source>
        <dbReference type="EMBL" id="KAI6777895.1"/>
    </source>
</evidence>
<feature type="region of interest" description="Disordered" evidence="1">
    <location>
        <begin position="1"/>
        <end position="75"/>
    </location>
</feature>
<evidence type="ECO:0000256" key="1">
    <source>
        <dbReference type="SAM" id="MobiDB-lite"/>
    </source>
</evidence>
<evidence type="ECO:0000256" key="2">
    <source>
        <dbReference type="SAM" id="Phobius"/>
    </source>
</evidence>
<feature type="domain" description="PLL-like beta propeller" evidence="3">
    <location>
        <begin position="168"/>
        <end position="282"/>
    </location>
</feature>
<sequence>MPVSQPYNPHNLPVPANTLVNEDPRSGLQVVGSEDNEFSPIQGPGYAPYTKEHDKSPAAVSGVHGSSADSGEAGTKTAAALSLKPWYRRKKYIAIAAVVILIIVALAVGLGVGLSQAGGDGGGDNSDGDANGENGAGGRQGDPETGSGDDNISCDGGACPTILSAPAMDSTLHLLARSQNASLVLLTRDDESERFDGWTDLGQIPRGNMVAQPVAISWEPNGDTRLDVFALSSNNGTVYTRYRRDKDGQWSDWAAIGDGVGSRIVACRPGSERIDLFALDADSGDIVHNYLVGGSAEAKRKRQLDEDEPDEDEPDEDEPDEDEPDEDEPDEDEPGEDEPGEDEPGEDEPGEDEPGEDEPGENEPGEDENPSPSAQPANPASDNGNQQSWSMTSGSWPAIEPRHASRSAPAVCCRDASTLHDIVYYNTTHVLHTSYSPTTNWTSPHAIAGAFIGDPVLFAPEDDADLFMFFGVQDDRNLYTFTWRARNGGEYTDLVSIGDNVASVPSVVSVEDGIVDVVVLGTDGTLQHQHYDGRSWRSDWEGLNVTAMSAPTVVKFDDKTWIFSVDVEGRLQAASLEADENTPEWRDRLQSQNLDGDLELRYYYNN</sequence>
<dbReference type="OrthoDB" id="5039202at2759"/>
<feature type="transmembrane region" description="Helical" evidence="2">
    <location>
        <begin position="92"/>
        <end position="114"/>
    </location>
</feature>
<evidence type="ECO:0000313" key="5">
    <source>
        <dbReference type="Proteomes" id="UP001055219"/>
    </source>
</evidence>
<protein>
    <recommendedName>
        <fullName evidence="3">PLL-like beta propeller domain-containing protein</fullName>
    </recommendedName>
</protein>
<proteinExistence type="predicted"/>
<feature type="domain" description="PLL-like beta propeller" evidence="3">
    <location>
        <begin position="406"/>
        <end position="563"/>
    </location>
</feature>
<feature type="compositionally biased region" description="Low complexity" evidence="1">
    <location>
        <begin position="370"/>
        <end position="383"/>
    </location>
</feature>
<dbReference type="AlphaFoldDB" id="A0A9P9XUC5"/>
<keyword evidence="5" id="KW-1185">Reference proteome</keyword>
<keyword evidence="2" id="KW-0472">Membrane</keyword>